<dbReference type="SUPFAM" id="SSF101801">
    <property type="entry name" value="Surface presentation of antigens (SPOA)"/>
    <property type="match status" value="1"/>
</dbReference>
<dbReference type="InterPro" id="IPR001543">
    <property type="entry name" value="FliN-like_C"/>
</dbReference>
<accession>A0A9E6PIH6</accession>
<dbReference type="GO" id="GO:0050918">
    <property type="term" value="P:positive chemotaxis"/>
    <property type="evidence" value="ECO:0007669"/>
    <property type="project" value="TreeGrafter"/>
</dbReference>
<keyword evidence="5" id="KW-0966">Cell projection</keyword>
<reference evidence="5 6" key="2">
    <citation type="journal article" date="2021" name="Microorganisms">
        <title>The Ever-Expanding Pseudomonas Genus: Description of 43 New Species and Partition of the Pseudomonas putida Group.</title>
        <authorList>
            <person name="Girard L."/>
            <person name="Lood C."/>
            <person name="Hofte M."/>
            <person name="Vandamme P."/>
            <person name="Rokni-Zadeh H."/>
            <person name="van Noort V."/>
            <person name="Lavigne R."/>
            <person name="De Mot R."/>
        </authorList>
    </citation>
    <scope>NUCLEOTIDE SEQUENCE [LARGE SCALE GENOMIC DNA]</scope>
    <source>
        <strain evidence="5 6">RW8P3</strain>
    </source>
</reference>
<dbReference type="AlphaFoldDB" id="A0A9E6PIH6"/>
<gene>
    <name evidence="5" type="ORF">HU752_024810</name>
</gene>
<dbReference type="RefSeq" id="WP_186682423.1">
    <property type="nucleotide sequence ID" value="NZ_CP077093.1"/>
</dbReference>
<evidence type="ECO:0000256" key="1">
    <source>
        <dbReference type="ARBA" id="ARBA00009226"/>
    </source>
</evidence>
<dbReference type="InterPro" id="IPR036429">
    <property type="entry name" value="SpoA-like_sf"/>
</dbReference>
<protein>
    <submittedName>
        <fullName evidence="5">FliM/FliN family flagellar motor switch protein</fullName>
    </submittedName>
</protein>
<feature type="domain" description="Flagellar motor switch protein FliN-like C-terminal" evidence="2">
    <location>
        <begin position="226"/>
        <end position="295"/>
    </location>
</feature>
<dbReference type="EMBL" id="CP077093">
    <property type="protein sequence ID" value="QXI27109.1"/>
    <property type="molecule type" value="Genomic_DNA"/>
</dbReference>
<feature type="domain" description="SpaO N-terminal" evidence="3">
    <location>
        <begin position="8"/>
        <end position="140"/>
    </location>
</feature>
<keyword evidence="6" id="KW-1185">Reference proteome</keyword>
<evidence type="ECO:0000259" key="2">
    <source>
        <dbReference type="Pfam" id="PF01052"/>
    </source>
</evidence>
<keyword evidence="5" id="KW-0969">Cilium</keyword>
<organism evidence="5 6">
    <name type="scientific">Pseudomonas vanderleydeniana</name>
    <dbReference type="NCBI Taxonomy" id="2745495"/>
    <lineage>
        <taxon>Bacteria</taxon>
        <taxon>Pseudomonadati</taxon>
        <taxon>Pseudomonadota</taxon>
        <taxon>Gammaproteobacteria</taxon>
        <taxon>Pseudomonadales</taxon>
        <taxon>Pseudomonadaceae</taxon>
        <taxon>Pseudomonas</taxon>
    </lineage>
</organism>
<dbReference type="Pfam" id="PF26304">
    <property type="entry name" value="FliMN_C_rel"/>
    <property type="match status" value="1"/>
</dbReference>
<dbReference type="Gene3D" id="2.30.330.10">
    <property type="entry name" value="SpoA-like"/>
    <property type="match status" value="1"/>
</dbReference>
<dbReference type="PANTHER" id="PTHR30034">
    <property type="entry name" value="FLAGELLAR MOTOR SWITCH PROTEIN FLIM"/>
    <property type="match status" value="1"/>
</dbReference>
<name>A0A9E6PIH6_9PSED</name>
<evidence type="ECO:0000313" key="6">
    <source>
        <dbReference type="Proteomes" id="UP000634530"/>
    </source>
</evidence>
<sequence length="302" mass="33409">MTSVLPRLRQVDPLQQAYRQTVQRWRQAGHQADLHRPAFGTDYLAFCVEGPGGGWQGLVEAREWLAGLLPALPVLLKVPCSLERIVELFQALACPLESGLDELAYERLSTVEVSTAQGLERSLPRVATAWGFLWLSRLPEPSRQPRPMAYSPWLRDLPHCLRATLGYSQLAPAVLPTLASGDLLRISRLTWHWQLAGQPVGEFTLIERGLQMTLSPQTPPTELSDALGGIPVRLEFVLHEQCISLAELAALIEGQVLALAPSVLGHIEVRANGRMLARGELVQLGESLGVELQQIRREHADE</sequence>
<proteinExistence type="inferred from homology"/>
<feature type="domain" description="SpaO FliM/N C-terminal related" evidence="4">
    <location>
        <begin position="155"/>
        <end position="210"/>
    </location>
</feature>
<comment type="similarity">
    <text evidence="1">Belongs to the FliN/MopA/SpaO family.</text>
</comment>
<dbReference type="GO" id="GO:0071978">
    <property type="term" value="P:bacterial-type flagellum-dependent swarming motility"/>
    <property type="evidence" value="ECO:0007669"/>
    <property type="project" value="TreeGrafter"/>
</dbReference>
<dbReference type="PANTHER" id="PTHR30034:SF5">
    <property type="entry name" value="SECRETION SYSTEM APPARATUS PROTEIN SSAQ"/>
    <property type="match status" value="1"/>
</dbReference>
<dbReference type="InterPro" id="IPR058804">
    <property type="entry name" value="SpaO_N"/>
</dbReference>
<reference evidence="5 6" key="1">
    <citation type="journal article" date="2020" name="Microorganisms">
        <title>Reliable Identification of Environmental Pseudomonas Isolates Using the rpoD Gene.</title>
        <authorList>
            <consortium name="The Broad Institute Genome Sequencing Platform"/>
            <person name="Girard L."/>
            <person name="Lood C."/>
            <person name="Rokni-Zadeh H."/>
            <person name="van Noort V."/>
            <person name="Lavigne R."/>
            <person name="De Mot R."/>
        </authorList>
    </citation>
    <scope>NUCLEOTIDE SEQUENCE [LARGE SCALE GENOMIC DNA]</scope>
    <source>
        <strain evidence="5 6">RW8P3</strain>
    </source>
</reference>
<dbReference type="Proteomes" id="UP000634530">
    <property type="component" value="Chromosome"/>
</dbReference>
<dbReference type="InterPro" id="IPR058805">
    <property type="entry name" value="SpaO_FliMN_C_rel"/>
</dbReference>
<evidence type="ECO:0000259" key="3">
    <source>
        <dbReference type="Pfam" id="PF26294"/>
    </source>
</evidence>
<dbReference type="Pfam" id="PF26294">
    <property type="entry name" value="SpaO_N"/>
    <property type="match status" value="1"/>
</dbReference>
<evidence type="ECO:0000313" key="5">
    <source>
        <dbReference type="EMBL" id="QXI27109.1"/>
    </source>
</evidence>
<keyword evidence="5" id="KW-0282">Flagellum</keyword>
<dbReference type="KEGG" id="pvw:HU752_024810"/>
<dbReference type="Pfam" id="PF01052">
    <property type="entry name" value="FliMN_C"/>
    <property type="match status" value="1"/>
</dbReference>
<evidence type="ECO:0000259" key="4">
    <source>
        <dbReference type="Pfam" id="PF26304"/>
    </source>
</evidence>